<feature type="region of interest" description="Disordered" evidence="1">
    <location>
        <begin position="62"/>
        <end position="154"/>
    </location>
</feature>
<keyword evidence="3" id="KW-1185">Reference proteome</keyword>
<evidence type="ECO:0000256" key="1">
    <source>
        <dbReference type="SAM" id="MobiDB-lite"/>
    </source>
</evidence>
<gene>
    <name evidence="2" type="ORF">P280DRAFT_131907</name>
</gene>
<accession>A0A6A6SI47</accession>
<dbReference type="Proteomes" id="UP000799753">
    <property type="component" value="Unassembled WGS sequence"/>
</dbReference>
<dbReference type="AlphaFoldDB" id="A0A6A6SI47"/>
<proteinExistence type="predicted"/>
<feature type="region of interest" description="Disordered" evidence="1">
    <location>
        <begin position="21"/>
        <end position="44"/>
    </location>
</feature>
<evidence type="ECO:0000313" key="2">
    <source>
        <dbReference type="EMBL" id="KAF2645914.1"/>
    </source>
</evidence>
<organism evidence="2 3">
    <name type="scientific">Massarina eburnea CBS 473.64</name>
    <dbReference type="NCBI Taxonomy" id="1395130"/>
    <lineage>
        <taxon>Eukaryota</taxon>
        <taxon>Fungi</taxon>
        <taxon>Dikarya</taxon>
        <taxon>Ascomycota</taxon>
        <taxon>Pezizomycotina</taxon>
        <taxon>Dothideomycetes</taxon>
        <taxon>Pleosporomycetidae</taxon>
        <taxon>Pleosporales</taxon>
        <taxon>Massarineae</taxon>
        <taxon>Massarinaceae</taxon>
        <taxon>Massarina</taxon>
    </lineage>
</organism>
<sequence length="313" mass="35161">MMKPMRMPWDTLVATATVATTSERASPKVTGAKPAKSNKRSVKSKLKRLSSLFHWQPSRLKINIPRRSTRKNPNRNDGYQTLDTSSCSSTSADVKSQTVSDDAPASSYTPHRLRCDSISPEQTGHSLGLHSKTSVPEPNTVPYSGPTHFASTDPETVRRLAKLSRTCPSCGMQHWQCANADNNFGTDFNRVPAFRFEVEDIDSRRLTDYVRRRTKSIPYENLEERVFVGLYLMDRSVGSKGKTPIEVRVALEKRQCKKDGKGKTLVLRLCDAKRVQVAHRFAEHVERVKGGGVAKVYLVDERQSTMFGVLMMK</sequence>
<feature type="compositionally biased region" description="Polar residues" evidence="1">
    <location>
        <begin position="75"/>
        <end position="100"/>
    </location>
</feature>
<evidence type="ECO:0000313" key="3">
    <source>
        <dbReference type="Proteomes" id="UP000799753"/>
    </source>
</evidence>
<name>A0A6A6SI47_9PLEO</name>
<dbReference type="EMBL" id="MU006777">
    <property type="protein sequence ID" value="KAF2645914.1"/>
    <property type="molecule type" value="Genomic_DNA"/>
</dbReference>
<reference evidence="2" key="1">
    <citation type="journal article" date="2020" name="Stud. Mycol.">
        <title>101 Dothideomycetes genomes: a test case for predicting lifestyles and emergence of pathogens.</title>
        <authorList>
            <person name="Haridas S."/>
            <person name="Albert R."/>
            <person name="Binder M."/>
            <person name="Bloem J."/>
            <person name="Labutti K."/>
            <person name="Salamov A."/>
            <person name="Andreopoulos B."/>
            <person name="Baker S."/>
            <person name="Barry K."/>
            <person name="Bills G."/>
            <person name="Bluhm B."/>
            <person name="Cannon C."/>
            <person name="Castanera R."/>
            <person name="Culley D."/>
            <person name="Daum C."/>
            <person name="Ezra D."/>
            <person name="Gonzalez J."/>
            <person name="Henrissat B."/>
            <person name="Kuo A."/>
            <person name="Liang C."/>
            <person name="Lipzen A."/>
            <person name="Lutzoni F."/>
            <person name="Magnuson J."/>
            <person name="Mondo S."/>
            <person name="Nolan M."/>
            <person name="Ohm R."/>
            <person name="Pangilinan J."/>
            <person name="Park H.-J."/>
            <person name="Ramirez L."/>
            <person name="Alfaro M."/>
            <person name="Sun H."/>
            <person name="Tritt A."/>
            <person name="Yoshinaga Y."/>
            <person name="Zwiers L.-H."/>
            <person name="Turgeon B."/>
            <person name="Goodwin S."/>
            <person name="Spatafora J."/>
            <person name="Crous P."/>
            <person name="Grigoriev I."/>
        </authorList>
    </citation>
    <scope>NUCLEOTIDE SEQUENCE</scope>
    <source>
        <strain evidence="2">CBS 473.64</strain>
    </source>
</reference>
<dbReference type="OrthoDB" id="10589729at2759"/>
<feature type="compositionally biased region" description="Polar residues" evidence="1">
    <location>
        <begin position="119"/>
        <end position="137"/>
    </location>
</feature>
<protein>
    <submittedName>
        <fullName evidence="2">Uncharacterized protein</fullName>
    </submittedName>
</protein>